<dbReference type="KEGG" id="bgm:CAL15_14010"/>
<name>A0A1W6ZJL8_9BORD</name>
<evidence type="ECO:0000313" key="3">
    <source>
        <dbReference type="Proteomes" id="UP000194161"/>
    </source>
</evidence>
<sequence length="127" mass="14111">MPPMPPTRSAWQRALLIALAGVSLALAIIGVFLPGLPTTPFLLVAAWASARSSPRLHAWLHRHRVFGPMLRDWRDGRRVARRSKIAAALSMAAAALLMIYTLPHAWVVWPACISMAVVLCWLWSRPE</sequence>
<evidence type="ECO:0000313" key="2">
    <source>
        <dbReference type="EMBL" id="ARP97447.1"/>
    </source>
</evidence>
<gene>
    <name evidence="2" type="ORF">CAL15_14010</name>
</gene>
<evidence type="ECO:0000256" key="1">
    <source>
        <dbReference type="SAM" id="Phobius"/>
    </source>
</evidence>
<dbReference type="EMBL" id="CP021111">
    <property type="protein sequence ID" value="ARP97447.1"/>
    <property type="molecule type" value="Genomic_DNA"/>
</dbReference>
<accession>A0A1W6ZJL8</accession>
<dbReference type="STRING" id="463040.CAL15_14010"/>
<organism evidence="2 3">
    <name type="scientific">Bordetella genomosp. 13</name>
    <dbReference type="NCBI Taxonomy" id="463040"/>
    <lineage>
        <taxon>Bacteria</taxon>
        <taxon>Pseudomonadati</taxon>
        <taxon>Pseudomonadota</taxon>
        <taxon>Betaproteobacteria</taxon>
        <taxon>Burkholderiales</taxon>
        <taxon>Alcaligenaceae</taxon>
        <taxon>Bordetella</taxon>
    </lineage>
</organism>
<dbReference type="InterPro" id="IPR007401">
    <property type="entry name" value="DUF454"/>
</dbReference>
<feature type="transmembrane region" description="Helical" evidence="1">
    <location>
        <begin position="106"/>
        <end position="124"/>
    </location>
</feature>
<keyword evidence="1" id="KW-0472">Membrane</keyword>
<dbReference type="AlphaFoldDB" id="A0A1W6ZJL8"/>
<dbReference type="PIRSF" id="PIRSF016789">
    <property type="entry name" value="DUF454"/>
    <property type="match status" value="1"/>
</dbReference>
<feature type="transmembrane region" description="Helical" evidence="1">
    <location>
        <begin position="81"/>
        <end position="100"/>
    </location>
</feature>
<protein>
    <recommendedName>
        <fullName evidence="4">DUF454 domain-containing protein</fullName>
    </recommendedName>
</protein>
<evidence type="ECO:0008006" key="4">
    <source>
        <dbReference type="Google" id="ProtNLM"/>
    </source>
</evidence>
<dbReference type="GO" id="GO:0005886">
    <property type="term" value="C:plasma membrane"/>
    <property type="evidence" value="ECO:0007669"/>
    <property type="project" value="TreeGrafter"/>
</dbReference>
<dbReference type="PANTHER" id="PTHR35813:SF1">
    <property type="entry name" value="INNER MEMBRANE PROTEIN YBAN"/>
    <property type="match status" value="1"/>
</dbReference>
<keyword evidence="3" id="KW-1185">Reference proteome</keyword>
<dbReference type="Proteomes" id="UP000194161">
    <property type="component" value="Chromosome"/>
</dbReference>
<dbReference type="PANTHER" id="PTHR35813">
    <property type="entry name" value="INNER MEMBRANE PROTEIN YBAN"/>
    <property type="match status" value="1"/>
</dbReference>
<keyword evidence="1" id="KW-0812">Transmembrane</keyword>
<keyword evidence="1" id="KW-1133">Transmembrane helix</keyword>
<dbReference type="Pfam" id="PF04304">
    <property type="entry name" value="DUF454"/>
    <property type="match status" value="1"/>
</dbReference>
<proteinExistence type="predicted"/>
<reference evidence="2 3" key="1">
    <citation type="submission" date="2017-05" db="EMBL/GenBank/DDBJ databases">
        <title>Complete and WGS of Bordetella genogroups.</title>
        <authorList>
            <person name="Spilker T."/>
            <person name="LiPuma J."/>
        </authorList>
    </citation>
    <scope>NUCLEOTIDE SEQUENCE [LARGE SCALE GENOMIC DNA]</scope>
    <source>
        <strain evidence="2 3">AU7206</strain>
    </source>
</reference>
<feature type="transmembrane region" description="Helical" evidence="1">
    <location>
        <begin position="14"/>
        <end position="35"/>
    </location>
</feature>